<evidence type="ECO:0000256" key="5">
    <source>
        <dbReference type="SAM" id="MobiDB-lite"/>
    </source>
</evidence>
<gene>
    <name evidence="7" type="ORF">TeGR_g7938</name>
</gene>
<dbReference type="Pfam" id="PF07690">
    <property type="entry name" value="MFS_1"/>
    <property type="match status" value="1"/>
</dbReference>
<evidence type="ECO:0000256" key="4">
    <source>
        <dbReference type="ARBA" id="ARBA00023136"/>
    </source>
</evidence>
<dbReference type="InterPro" id="IPR051068">
    <property type="entry name" value="MFS_Domain-Containing_Protein"/>
</dbReference>
<accession>A0ABQ6MJA6</accession>
<dbReference type="Gene3D" id="1.20.1250.20">
    <property type="entry name" value="MFS general substrate transporter like domains"/>
    <property type="match status" value="1"/>
</dbReference>
<feature type="transmembrane region" description="Helical" evidence="6">
    <location>
        <begin position="158"/>
        <end position="176"/>
    </location>
</feature>
<comment type="subcellular location">
    <subcellularLocation>
        <location evidence="1">Membrane</location>
        <topology evidence="1">Multi-pass membrane protein</topology>
    </subcellularLocation>
</comment>
<evidence type="ECO:0000256" key="3">
    <source>
        <dbReference type="ARBA" id="ARBA00022989"/>
    </source>
</evidence>
<evidence type="ECO:0000256" key="2">
    <source>
        <dbReference type="ARBA" id="ARBA00022692"/>
    </source>
</evidence>
<feature type="transmembrane region" description="Helical" evidence="6">
    <location>
        <begin position="116"/>
        <end position="138"/>
    </location>
</feature>
<feature type="transmembrane region" description="Helical" evidence="6">
    <location>
        <begin position="317"/>
        <end position="339"/>
    </location>
</feature>
<evidence type="ECO:0000313" key="7">
    <source>
        <dbReference type="EMBL" id="GMI26916.1"/>
    </source>
</evidence>
<feature type="transmembrane region" description="Helical" evidence="6">
    <location>
        <begin position="221"/>
        <end position="241"/>
    </location>
</feature>
<keyword evidence="4 6" id="KW-0472">Membrane</keyword>
<dbReference type="InterPro" id="IPR036259">
    <property type="entry name" value="MFS_trans_sf"/>
</dbReference>
<protein>
    <recommendedName>
        <fullName evidence="9">Major facilitator superfamily (MFS) profile domain-containing protein</fullName>
    </recommendedName>
</protein>
<feature type="transmembrane region" description="Helical" evidence="6">
    <location>
        <begin position="25"/>
        <end position="44"/>
    </location>
</feature>
<dbReference type="Proteomes" id="UP001165060">
    <property type="component" value="Unassembled WGS sequence"/>
</dbReference>
<evidence type="ECO:0008006" key="9">
    <source>
        <dbReference type="Google" id="ProtNLM"/>
    </source>
</evidence>
<keyword evidence="2 6" id="KW-0812">Transmembrane</keyword>
<feature type="region of interest" description="Disordered" evidence="5">
    <location>
        <begin position="424"/>
        <end position="448"/>
    </location>
</feature>
<feature type="transmembrane region" description="Helical" evidence="6">
    <location>
        <begin position="351"/>
        <end position="375"/>
    </location>
</feature>
<feature type="transmembrane region" description="Helical" evidence="6">
    <location>
        <begin position="291"/>
        <end position="311"/>
    </location>
</feature>
<name>A0ABQ6MJA6_9STRA</name>
<feature type="transmembrane region" description="Helical" evidence="6">
    <location>
        <begin position="261"/>
        <end position="279"/>
    </location>
</feature>
<proteinExistence type="predicted"/>
<organism evidence="7 8">
    <name type="scientific">Tetraparma gracilis</name>
    <dbReference type="NCBI Taxonomy" id="2962635"/>
    <lineage>
        <taxon>Eukaryota</taxon>
        <taxon>Sar</taxon>
        <taxon>Stramenopiles</taxon>
        <taxon>Ochrophyta</taxon>
        <taxon>Bolidophyceae</taxon>
        <taxon>Parmales</taxon>
        <taxon>Triparmaceae</taxon>
        <taxon>Tetraparma</taxon>
    </lineage>
</organism>
<dbReference type="PANTHER" id="PTHR23510">
    <property type="entry name" value="INNER MEMBRANE TRANSPORT PROTEIN YAJR"/>
    <property type="match status" value="1"/>
</dbReference>
<feature type="compositionally biased region" description="Low complexity" evidence="5">
    <location>
        <begin position="430"/>
        <end position="446"/>
    </location>
</feature>
<comment type="caution">
    <text evidence="7">The sequence shown here is derived from an EMBL/GenBank/DDBJ whole genome shotgun (WGS) entry which is preliminary data.</text>
</comment>
<feature type="transmembrane region" description="Helical" evidence="6">
    <location>
        <begin position="387"/>
        <end position="410"/>
    </location>
</feature>
<reference evidence="7 8" key="1">
    <citation type="journal article" date="2023" name="Commun. Biol.">
        <title>Genome analysis of Parmales, the sister group of diatoms, reveals the evolutionary specialization of diatoms from phago-mixotrophs to photoautotrophs.</title>
        <authorList>
            <person name="Ban H."/>
            <person name="Sato S."/>
            <person name="Yoshikawa S."/>
            <person name="Yamada K."/>
            <person name="Nakamura Y."/>
            <person name="Ichinomiya M."/>
            <person name="Sato N."/>
            <person name="Blanc-Mathieu R."/>
            <person name="Endo H."/>
            <person name="Kuwata A."/>
            <person name="Ogata H."/>
        </authorList>
    </citation>
    <scope>NUCLEOTIDE SEQUENCE [LARGE SCALE GENOMIC DNA]</scope>
</reference>
<evidence type="ECO:0000256" key="6">
    <source>
        <dbReference type="SAM" id="Phobius"/>
    </source>
</evidence>
<evidence type="ECO:0000313" key="8">
    <source>
        <dbReference type="Proteomes" id="UP001165060"/>
    </source>
</evidence>
<evidence type="ECO:0000256" key="1">
    <source>
        <dbReference type="ARBA" id="ARBA00004141"/>
    </source>
</evidence>
<keyword evidence="3 6" id="KW-1133">Transmembrane helix</keyword>
<keyword evidence="8" id="KW-1185">Reference proteome</keyword>
<feature type="transmembrane region" description="Helical" evidence="6">
    <location>
        <begin position="56"/>
        <end position="78"/>
    </location>
</feature>
<dbReference type="SUPFAM" id="SSF103473">
    <property type="entry name" value="MFS general substrate transporter"/>
    <property type="match status" value="1"/>
</dbReference>
<dbReference type="PANTHER" id="PTHR23510:SF16">
    <property type="entry name" value="MAJOR FACILITATOR SUPERFAMILY (MFS) PROFILE DOMAIN-CONTAINING PROTEIN"/>
    <property type="match status" value="1"/>
</dbReference>
<sequence length="470" mass="51535">MNVEYSCLMPTVYDYCKSLGGDAAFFGYVLATFSVVRMIFFIPIGKWADTRPFREVFASTALVGFVGCVLYGAAGALGSKWYMLLGRALTGLGACNTTLSRTYVSKCVEADQFTKILGVQMTLDLFGVMIGPALIAGIHQIDVDIGWFHFNEQTAPGYIMAVLQLFMFFMFLFNFVEPPPQKRRVSIRRRSLETTTGLDEAGQAKEAASWRTIARVMFTGGGWYCILTVFTINFNLCALETVATPLMEDNFGWEALQNSSFFAGCALVGVAGMITGMKLGGRFHGTRPMSLGFVSMITAFIIWFIWCAGYSLPKAPFLIGSACCVYGLCVLTPANSSYFTKIVEYQGGAQGVFGGIWSVAMSFGKSVGPVVAGHALDQINEHDSSNLIIFLTCIPVLGLNALLFPCLWQYTKKIDDQVRQLQEERERSESSSAAAAADASTSLLEDYANKPEKIEEGWEGEKGKVVRFTK</sequence>
<dbReference type="InterPro" id="IPR011701">
    <property type="entry name" value="MFS"/>
</dbReference>
<dbReference type="EMBL" id="BRYB01002878">
    <property type="protein sequence ID" value="GMI26916.1"/>
    <property type="molecule type" value="Genomic_DNA"/>
</dbReference>